<name>A0A502BWS1_9GAMM</name>
<evidence type="ECO:0000313" key="1">
    <source>
        <dbReference type="EMBL" id="TPG04922.1"/>
    </source>
</evidence>
<accession>A0A502BWS1</accession>
<sequence>MIGCLSVQAGAPILSCDKAPLLSDFEKQLPDHVLGTEADAPPHITSQFPRFYGGEPFNRTHTTLVCFVLALDASGKTEAAEISYPAGVRLTAKERAALMSTTWSPALSHGHPVPSLTSISLTSSIR</sequence>
<comment type="caution">
    <text evidence="1">The sequence shown here is derived from an EMBL/GenBank/DDBJ whole genome shotgun (WGS) entry which is preliminary data.</text>
</comment>
<dbReference type="Proteomes" id="UP000319486">
    <property type="component" value="Unassembled WGS sequence"/>
</dbReference>
<dbReference type="AlphaFoldDB" id="A0A502BWS1"/>
<keyword evidence="2" id="KW-1185">Reference proteome</keyword>
<dbReference type="EMBL" id="RCZO01000011">
    <property type="protein sequence ID" value="TPG04922.1"/>
    <property type="molecule type" value="Genomic_DNA"/>
</dbReference>
<evidence type="ECO:0000313" key="2">
    <source>
        <dbReference type="Proteomes" id="UP000319486"/>
    </source>
</evidence>
<reference evidence="1 2" key="1">
    <citation type="journal article" date="2019" name="Environ. Microbiol.">
        <title>Species interactions and distinct microbial communities in high Arctic permafrost affected cryosols are associated with the CH4 and CO2 gas fluxes.</title>
        <authorList>
            <person name="Altshuler I."/>
            <person name="Hamel J."/>
            <person name="Turney S."/>
            <person name="Magnuson E."/>
            <person name="Levesque R."/>
            <person name="Greer C."/>
            <person name="Whyte L.G."/>
        </authorList>
    </citation>
    <scope>NUCLEOTIDE SEQUENCE [LARGE SCALE GENOMIC DNA]</scope>
    <source>
        <strain evidence="1 2">S13Y</strain>
    </source>
</reference>
<organism evidence="1 2">
    <name type="scientific">Rhodanobacter glycinis</name>
    <dbReference type="NCBI Taxonomy" id="582702"/>
    <lineage>
        <taxon>Bacteria</taxon>
        <taxon>Pseudomonadati</taxon>
        <taxon>Pseudomonadota</taxon>
        <taxon>Gammaproteobacteria</taxon>
        <taxon>Lysobacterales</taxon>
        <taxon>Rhodanobacteraceae</taxon>
        <taxon>Rhodanobacter</taxon>
    </lineage>
</organism>
<evidence type="ECO:0008006" key="3">
    <source>
        <dbReference type="Google" id="ProtNLM"/>
    </source>
</evidence>
<protein>
    <recommendedName>
        <fullName evidence="3">TonB C-terminal domain-containing protein</fullName>
    </recommendedName>
</protein>
<gene>
    <name evidence="1" type="ORF">EAH88_16240</name>
</gene>
<proteinExistence type="predicted"/>